<feature type="region of interest" description="Disordered" evidence="1">
    <location>
        <begin position="266"/>
        <end position="293"/>
    </location>
</feature>
<dbReference type="OrthoDB" id="6437913at2759"/>
<feature type="compositionally biased region" description="Polar residues" evidence="1">
    <location>
        <begin position="522"/>
        <end position="535"/>
    </location>
</feature>
<evidence type="ECO:0000313" key="3">
    <source>
        <dbReference type="Proteomes" id="UP000499080"/>
    </source>
</evidence>
<feature type="region of interest" description="Disordered" evidence="1">
    <location>
        <begin position="454"/>
        <end position="476"/>
    </location>
</feature>
<keyword evidence="3" id="KW-1185">Reference proteome</keyword>
<proteinExistence type="predicted"/>
<evidence type="ECO:0000256" key="1">
    <source>
        <dbReference type="SAM" id="MobiDB-lite"/>
    </source>
</evidence>
<evidence type="ECO:0008006" key="4">
    <source>
        <dbReference type="Google" id="ProtNLM"/>
    </source>
</evidence>
<dbReference type="Proteomes" id="UP000499080">
    <property type="component" value="Unassembled WGS sequence"/>
</dbReference>
<feature type="compositionally biased region" description="Low complexity" evidence="1">
    <location>
        <begin position="541"/>
        <end position="555"/>
    </location>
</feature>
<protein>
    <recommendedName>
        <fullName evidence="4">BTB domain-containing protein</fullName>
    </recommendedName>
</protein>
<dbReference type="AlphaFoldDB" id="A0A4Y2DQY7"/>
<comment type="caution">
    <text evidence="2">The sequence shown here is derived from an EMBL/GenBank/DDBJ whole genome shotgun (WGS) entry which is preliminary data.</text>
</comment>
<reference evidence="2 3" key="1">
    <citation type="journal article" date="2019" name="Sci. Rep.">
        <title>Orb-weaving spider Araneus ventricosus genome elucidates the spidroin gene catalogue.</title>
        <authorList>
            <person name="Kono N."/>
            <person name="Nakamura H."/>
            <person name="Ohtoshi R."/>
            <person name="Moran D.A.P."/>
            <person name="Shinohara A."/>
            <person name="Yoshida Y."/>
            <person name="Fujiwara M."/>
            <person name="Mori M."/>
            <person name="Tomita M."/>
            <person name="Arakawa K."/>
        </authorList>
    </citation>
    <scope>NUCLEOTIDE SEQUENCE [LARGE SCALE GENOMIC DNA]</scope>
</reference>
<evidence type="ECO:0000313" key="2">
    <source>
        <dbReference type="EMBL" id="GBM19263.1"/>
    </source>
</evidence>
<accession>A0A4Y2DQY7</accession>
<feature type="region of interest" description="Disordered" evidence="1">
    <location>
        <begin position="520"/>
        <end position="595"/>
    </location>
</feature>
<organism evidence="2 3">
    <name type="scientific">Araneus ventricosus</name>
    <name type="common">Orbweaver spider</name>
    <name type="synonym">Epeira ventricosa</name>
    <dbReference type="NCBI Taxonomy" id="182803"/>
    <lineage>
        <taxon>Eukaryota</taxon>
        <taxon>Metazoa</taxon>
        <taxon>Ecdysozoa</taxon>
        <taxon>Arthropoda</taxon>
        <taxon>Chelicerata</taxon>
        <taxon>Arachnida</taxon>
        <taxon>Araneae</taxon>
        <taxon>Araneomorphae</taxon>
        <taxon>Entelegynae</taxon>
        <taxon>Araneoidea</taxon>
        <taxon>Araneidae</taxon>
        <taxon>Araneus</taxon>
    </lineage>
</organism>
<dbReference type="EMBL" id="BGPR01000420">
    <property type="protein sequence ID" value="GBM19263.1"/>
    <property type="molecule type" value="Genomic_DNA"/>
</dbReference>
<name>A0A4Y2DQY7_ARAVE</name>
<feature type="compositionally biased region" description="Basic residues" evidence="1">
    <location>
        <begin position="275"/>
        <end position="290"/>
    </location>
</feature>
<sequence>MVWSDEVGPVRLASGMPVKIVQGAQYMNDVMGSVYGKFTQARNYQKSTEFRGGIWDCNPVKETVPSEPSCLDTSNNLTNKIFSLEEMLACDDEDVTCDDTEMKDDDLVSSQNKAAEFSVNASCIDVKNKRWRSEECDKASLLPCNNSEIKKKKSKKNVSFSDTVVDLEHSSKPAGKMSNCIALDVTAVKDDASCLKETVTVKENERTKNLVILVSENVNDVPIKMEDKESTSDKKNVVKESMKVKKWTKLMSQSCEIDCCDQQPNEQMPVEGRLSKKSLSHERRRTRRAKSNVDISGHETVTKSIANNHKVKNEELMNQSHLENAIPELFQFTESKTEDEADPRSTKKNVKDELKCVADESTNKRNLALEIKETSQTFKKNSLVKDKESNEDRLKNSLLEMFEDSDIVDSITIQLKKLAEQKKKTVDVTEKDKIMLDDEQMDCVSIRHEKSQEEKSVEEQTCHGGKFLSEDESQYESENSAIRNEKVCCPPVCDKPSCNQQSFEKNGKVGKDLLKDMAIKANTDNKSGKVSPTSYQDEKNFSNSVSSSRSDSCSNWRNQCVDVRMKDTQESQPNNASRDHKTRRIENWKKQQANKTDFSSKTEYVEDEMVVIPFYLREPPEPLSRFKGINVDPESIWDACEETTRPSRNSNRIQPQIDYFDWKNASEVEKKIKITSVPRFFDTRTFPHAKSRGEICEDVKHPTPRKIDCTSSGMLSENCRSRSLSRQGNFIRRGLINHRSYERNRSSSAHWRSSLSATSLEHDVFYVVKITSLPDGTIEKLKIFKENFLLEVRENCKLSDIIPSPGKRREIAYSACAVKMFVRCIFSSSYKIPSWITALEAFALAKKFGVDDLKQECEAYFTNYKIPAEQIQQVAACAHQLHAVDALKSSKFFQKVQNFKSFSAQNVYTPQSCTVSCSVLVDPSEFVIPLLSEVNRGLDSCNESDVRNRVFFKSLTHATCLTGIQLKFLTEDIHAELKIICEIFKTKKGGDSAEKLFYQELDTKAKSSIKISFEDEITVKLSEEIEIVVYIEDVLLKICPQLTDNEFVSHGKFHAKFESSKTSERSRKLFCIEKVFYTSQAW</sequence>
<gene>
    <name evidence="2" type="ORF">AVEN_259854_1</name>
</gene>